<sequence length="697" mass="78845">MASSTTGSVSSHATNTTSKAPRILACVLCQHRKIKCDRHFPCANCVKANVTCTPSTPAPARKRRRPNQDLQERLARCEELLKEYATAKPETPPSPKPLQIPVFEDPYLKWNPAGKLVVEDGSTRFMDSFILGTIYDELKAMREIIDDDNDDEPSSDYMTPDDNSDLIMGGDSPETNVDDLQPDPGHIFRLWQIYLDRVNPLTKIIHVPTLQPYFVEATSGTQRLPKNVEALLFSIYTLATVALSPEECQEMLGYSREKALHRFSTGVRLSLIRIGFLKSHDLFTLQALVIYLISLQGRYNRHAAWILNGIVIRVAQKMGLHRDGELLGLSPFETEMRRRLWWQIIMVDAKYAMLSGLSHSLLPRSWDTKEPKNINDVDLYPSATESIVDREGPTEMILVMLTYKVAKFLVQSPGLEALLLMNELEALKGTDGEHNERIQEYRRIIQGLAAELDALLDQYCDPSAGALHAMAKQMRHHIIDKLLELVAPAGQHMDWHDEVNSHKDNAFRIAVNSVEHGVDQYKSAHHPGFVWFMRLHFQLDIFVYMVGQLCFRTSGSLVEKAWETIEDVYTYHSELFDTSQKSYSHLATFVLKAWKKREEVLRNRLGQVPETPAYIQALRNSMPQDDMKSEDSGSDLASLRPMDATGTDASFDQFVPYLDFNTLDFDMWGNMVPATGAGVQGMAAQAFPFGPGPQPEW</sequence>
<dbReference type="SUPFAM" id="SSF57701">
    <property type="entry name" value="Zn2/Cys6 DNA-binding domain"/>
    <property type="match status" value="1"/>
</dbReference>
<accession>R8BH37</accession>
<protein>
    <submittedName>
        <fullName evidence="5">Putative fungal specific transcription factor domain-containing protein</fullName>
    </submittedName>
</protein>
<evidence type="ECO:0000259" key="4">
    <source>
        <dbReference type="PROSITE" id="PS50048"/>
    </source>
</evidence>
<dbReference type="EMBL" id="KB933203">
    <property type="protein sequence ID" value="EON98623.1"/>
    <property type="molecule type" value="Genomic_DNA"/>
</dbReference>
<evidence type="ECO:0000256" key="2">
    <source>
        <dbReference type="ARBA" id="ARBA00022723"/>
    </source>
</evidence>
<dbReference type="GO" id="GO:0000981">
    <property type="term" value="F:DNA-binding transcription factor activity, RNA polymerase II-specific"/>
    <property type="evidence" value="ECO:0007669"/>
    <property type="project" value="InterPro"/>
</dbReference>
<evidence type="ECO:0000256" key="3">
    <source>
        <dbReference type="ARBA" id="ARBA00023242"/>
    </source>
</evidence>
<evidence type="ECO:0000256" key="1">
    <source>
        <dbReference type="ARBA" id="ARBA00004123"/>
    </source>
</evidence>
<dbReference type="Gene3D" id="4.10.240.10">
    <property type="entry name" value="Zn(2)-C6 fungal-type DNA-binding domain"/>
    <property type="match status" value="1"/>
</dbReference>
<dbReference type="eggNOG" id="ENOG502QYWX">
    <property type="taxonomic scope" value="Eukaryota"/>
</dbReference>
<dbReference type="GeneID" id="19326372"/>
<dbReference type="PROSITE" id="PS50048">
    <property type="entry name" value="ZN2_CY6_FUNGAL_2"/>
    <property type="match status" value="1"/>
</dbReference>
<dbReference type="InterPro" id="IPR007219">
    <property type="entry name" value="XnlR_reg_dom"/>
</dbReference>
<gene>
    <name evidence="5" type="ORF">UCRPA7_5783</name>
</gene>
<dbReference type="CDD" id="cd00067">
    <property type="entry name" value="GAL4"/>
    <property type="match status" value="1"/>
</dbReference>
<dbReference type="KEGG" id="tmn:UCRPA7_5783"/>
<comment type="subcellular location">
    <subcellularLocation>
        <location evidence="1">Nucleus</location>
    </subcellularLocation>
</comment>
<dbReference type="HOGENOM" id="CLU_004083_5_2_1"/>
<dbReference type="Pfam" id="PF00172">
    <property type="entry name" value="Zn_clus"/>
    <property type="match status" value="1"/>
</dbReference>
<dbReference type="InterPro" id="IPR050613">
    <property type="entry name" value="Sec_Metabolite_Reg"/>
</dbReference>
<evidence type="ECO:0000313" key="6">
    <source>
        <dbReference type="Proteomes" id="UP000014074"/>
    </source>
</evidence>
<dbReference type="GO" id="GO:0005634">
    <property type="term" value="C:nucleus"/>
    <property type="evidence" value="ECO:0007669"/>
    <property type="project" value="UniProtKB-SubCell"/>
</dbReference>
<organism evidence="5 6">
    <name type="scientific">Phaeoacremonium minimum (strain UCR-PA7)</name>
    <name type="common">Esca disease fungus</name>
    <name type="synonym">Togninia minima</name>
    <dbReference type="NCBI Taxonomy" id="1286976"/>
    <lineage>
        <taxon>Eukaryota</taxon>
        <taxon>Fungi</taxon>
        <taxon>Dikarya</taxon>
        <taxon>Ascomycota</taxon>
        <taxon>Pezizomycotina</taxon>
        <taxon>Sordariomycetes</taxon>
        <taxon>Sordariomycetidae</taxon>
        <taxon>Togniniales</taxon>
        <taxon>Togniniaceae</taxon>
        <taxon>Phaeoacremonium</taxon>
    </lineage>
</organism>
<dbReference type="OrthoDB" id="2269373at2759"/>
<dbReference type="GO" id="GO:0003677">
    <property type="term" value="F:DNA binding"/>
    <property type="evidence" value="ECO:0007669"/>
    <property type="project" value="InterPro"/>
</dbReference>
<evidence type="ECO:0000313" key="5">
    <source>
        <dbReference type="EMBL" id="EON98623.1"/>
    </source>
</evidence>
<proteinExistence type="predicted"/>
<dbReference type="PANTHER" id="PTHR31001">
    <property type="entry name" value="UNCHARACTERIZED TRANSCRIPTIONAL REGULATORY PROTEIN"/>
    <property type="match status" value="1"/>
</dbReference>
<dbReference type="RefSeq" id="XP_007916518.1">
    <property type="nucleotide sequence ID" value="XM_007918327.1"/>
</dbReference>
<keyword evidence="6" id="KW-1185">Reference proteome</keyword>
<reference evidence="6" key="1">
    <citation type="journal article" date="2013" name="Genome Announc.">
        <title>Draft genome sequence of the ascomycete Phaeoacremonium aleophilum strain UCR-PA7, a causal agent of the esca disease complex in grapevines.</title>
        <authorList>
            <person name="Blanco-Ulate B."/>
            <person name="Rolshausen P."/>
            <person name="Cantu D."/>
        </authorList>
    </citation>
    <scope>NUCLEOTIDE SEQUENCE [LARGE SCALE GENOMIC DNA]</scope>
    <source>
        <strain evidence="6">UCR-PA7</strain>
    </source>
</reference>
<feature type="domain" description="Zn(2)-C6 fungal-type" evidence="4">
    <location>
        <begin position="25"/>
        <end position="53"/>
    </location>
</feature>
<dbReference type="SMART" id="SM00066">
    <property type="entry name" value="GAL4"/>
    <property type="match status" value="1"/>
</dbReference>
<dbReference type="GO" id="GO:0008270">
    <property type="term" value="F:zinc ion binding"/>
    <property type="evidence" value="ECO:0007669"/>
    <property type="project" value="InterPro"/>
</dbReference>
<dbReference type="AlphaFoldDB" id="R8BH37"/>
<keyword evidence="3" id="KW-0539">Nucleus</keyword>
<dbReference type="PANTHER" id="PTHR31001:SF85">
    <property type="entry name" value="ZN(II)2CYS6 TRANSCRIPTION FACTOR (EUROFUNG)"/>
    <property type="match status" value="1"/>
</dbReference>
<dbReference type="GO" id="GO:0006351">
    <property type="term" value="P:DNA-templated transcription"/>
    <property type="evidence" value="ECO:0007669"/>
    <property type="project" value="InterPro"/>
</dbReference>
<dbReference type="Proteomes" id="UP000014074">
    <property type="component" value="Unassembled WGS sequence"/>
</dbReference>
<dbReference type="InterPro" id="IPR001138">
    <property type="entry name" value="Zn2Cys6_DnaBD"/>
</dbReference>
<dbReference type="InterPro" id="IPR036864">
    <property type="entry name" value="Zn2-C6_fun-type_DNA-bd_sf"/>
</dbReference>
<keyword evidence="2" id="KW-0479">Metal-binding</keyword>
<name>R8BH37_PHAM7</name>
<dbReference type="CDD" id="cd12148">
    <property type="entry name" value="fungal_TF_MHR"/>
    <property type="match status" value="1"/>
</dbReference>
<dbReference type="SMART" id="SM00906">
    <property type="entry name" value="Fungal_trans"/>
    <property type="match status" value="1"/>
</dbReference>
<dbReference type="Pfam" id="PF04082">
    <property type="entry name" value="Fungal_trans"/>
    <property type="match status" value="1"/>
</dbReference>